<name>A0ABQ9X0R5_9EUKA</name>
<reference evidence="2 3" key="1">
    <citation type="journal article" date="2022" name="bioRxiv">
        <title>Genomics of Preaxostyla Flagellates Illuminates Evolutionary Transitions and the Path Towards Mitochondrial Loss.</title>
        <authorList>
            <person name="Novak L.V.F."/>
            <person name="Treitli S.C."/>
            <person name="Pyrih J."/>
            <person name="Halakuc P."/>
            <person name="Pipaliya S.V."/>
            <person name="Vacek V."/>
            <person name="Brzon O."/>
            <person name="Soukal P."/>
            <person name="Eme L."/>
            <person name="Dacks J.B."/>
            <person name="Karnkowska A."/>
            <person name="Elias M."/>
            <person name="Hampl V."/>
        </authorList>
    </citation>
    <scope>NUCLEOTIDE SEQUENCE [LARGE SCALE GENOMIC DNA]</scope>
    <source>
        <strain evidence="2">NAU3</strain>
        <tissue evidence="2">Gut</tissue>
    </source>
</reference>
<evidence type="ECO:0000256" key="1">
    <source>
        <dbReference type="SAM" id="MobiDB-lite"/>
    </source>
</evidence>
<comment type="caution">
    <text evidence="2">The sequence shown here is derived from an EMBL/GenBank/DDBJ whole genome shotgun (WGS) entry which is preliminary data.</text>
</comment>
<organism evidence="2 3">
    <name type="scientific">Blattamonas nauphoetae</name>
    <dbReference type="NCBI Taxonomy" id="2049346"/>
    <lineage>
        <taxon>Eukaryota</taxon>
        <taxon>Metamonada</taxon>
        <taxon>Preaxostyla</taxon>
        <taxon>Oxymonadida</taxon>
        <taxon>Blattamonas</taxon>
    </lineage>
</organism>
<sequence>MGFQEHKGVTPESLVPLISTIVADSRLYSPSSQPLTPGIFSSTSQTNKIDTQTAIFIANGILVECLNSGTFVEGHCPPILYLAADASSKNSTPNSLDRLSKHNWPTTRPNTISLYPTSTLSSRNTITIHFISSQFTITPDLSVIHPIVHVTTATHHCLSETTCDVSIGKNMLSSSYHRPSSLTANLAGKTSPHQPANSKHSCTRKGNSFT</sequence>
<protein>
    <submittedName>
        <fullName evidence="2">Uncharacterized protein</fullName>
    </submittedName>
</protein>
<feature type="compositionally biased region" description="Polar residues" evidence="1">
    <location>
        <begin position="191"/>
        <end position="210"/>
    </location>
</feature>
<evidence type="ECO:0000313" key="3">
    <source>
        <dbReference type="Proteomes" id="UP001281761"/>
    </source>
</evidence>
<keyword evidence="3" id="KW-1185">Reference proteome</keyword>
<proteinExistence type="predicted"/>
<dbReference type="EMBL" id="JARBJD010000263">
    <property type="protein sequence ID" value="KAK2945368.1"/>
    <property type="molecule type" value="Genomic_DNA"/>
</dbReference>
<feature type="region of interest" description="Disordered" evidence="1">
    <location>
        <begin position="186"/>
        <end position="210"/>
    </location>
</feature>
<evidence type="ECO:0000313" key="2">
    <source>
        <dbReference type="EMBL" id="KAK2945368.1"/>
    </source>
</evidence>
<accession>A0ABQ9X0R5</accession>
<gene>
    <name evidence="2" type="ORF">BLNAU_19697</name>
</gene>
<dbReference type="Proteomes" id="UP001281761">
    <property type="component" value="Unassembled WGS sequence"/>
</dbReference>